<evidence type="ECO:0000313" key="2">
    <source>
        <dbReference type="EMBL" id="KIM73343.1"/>
    </source>
</evidence>
<dbReference type="EMBL" id="KN833085">
    <property type="protein sequence ID" value="KIM73343.1"/>
    <property type="molecule type" value="Genomic_DNA"/>
</dbReference>
<feature type="compositionally biased region" description="Polar residues" evidence="1">
    <location>
        <begin position="168"/>
        <end position="182"/>
    </location>
</feature>
<organism evidence="2 3">
    <name type="scientific">Piloderma croceum (strain F 1598)</name>
    <dbReference type="NCBI Taxonomy" id="765440"/>
    <lineage>
        <taxon>Eukaryota</taxon>
        <taxon>Fungi</taxon>
        <taxon>Dikarya</taxon>
        <taxon>Basidiomycota</taxon>
        <taxon>Agaricomycotina</taxon>
        <taxon>Agaricomycetes</taxon>
        <taxon>Agaricomycetidae</taxon>
        <taxon>Atheliales</taxon>
        <taxon>Atheliaceae</taxon>
        <taxon>Piloderma</taxon>
    </lineage>
</organism>
<evidence type="ECO:0000256" key="1">
    <source>
        <dbReference type="SAM" id="MobiDB-lite"/>
    </source>
</evidence>
<dbReference type="Proteomes" id="UP000054166">
    <property type="component" value="Unassembled WGS sequence"/>
</dbReference>
<dbReference type="OrthoDB" id="3049338at2759"/>
<accession>A0A0C3AHP4</accession>
<name>A0A0C3AHP4_PILCF</name>
<dbReference type="InParanoid" id="A0A0C3AHP4"/>
<feature type="region of interest" description="Disordered" evidence="1">
    <location>
        <begin position="1"/>
        <end position="287"/>
    </location>
</feature>
<keyword evidence="3" id="KW-1185">Reference proteome</keyword>
<evidence type="ECO:0000313" key="3">
    <source>
        <dbReference type="Proteomes" id="UP000054166"/>
    </source>
</evidence>
<gene>
    <name evidence="2" type="ORF">PILCRDRAFT_93099</name>
</gene>
<feature type="region of interest" description="Disordered" evidence="1">
    <location>
        <begin position="756"/>
        <end position="801"/>
    </location>
</feature>
<dbReference type="HOGENOM" id="CLU_252198_0_0_1"/>
<feature type="compositionally biased region" description="Acidic residues" evidence="1">
    <location>
        <begin position="761"/>
        <end position="781"/>
    </location>
</feature>
<proteinExistence type="predicted"/>
<sequence>MSNKENLPASSKRRRVFLLSDDELDTVPFPNGDTGGASPRKRQCLSTPFPRESLSDQDPRTGPLVDRNRNLSLTPPPPKEKPSMPRPSRPRGPKKHRHPNYRVPPPPRTNTQRVLDANKMYERDSASDSSADAKSIHSRRETQSTSSNGQPPTAAHHPQSKTREESIHSQIETPSTSDGQPTSEREPPTETRHSQNKAQEEFVNLRREASRERPISNGEPPTEMHHPQNEQPGGPRRSQRKRNVSKKFVGSDVEESGDDGDPPSGDNEDDDYLPYRKDPLAGDNDDVLPSRLQLPPSPFGSVVYFAEKHPYLVRVNRSFAWHDGRHQCSHVDKTTATSSLVDGSCSALSFFSGMYYCPALGCLVCPFHDTLVAPGDLESHVIVDHAMACNIIGFDVPLLLKHVSRNLGFQIDRSKEMVLASISRNPPQSSIPGLTPPVNCLQCPNCDCWFQVGTQQVVANVRRHWASRGKGDNNPYRKCCQWYAKNTANIRPEIFIQSYASVLFRHGSAPLPVPFHRVPFAKDYRPPVAELPGEVLESKAGKPAKETITAPQFITDFGWKSYVEKLAADRSALIQLNSMPSGMMVALWPEGSEGRRIEEGLLALYHFIVTYIQDANTRVNGSHKSLRKAIRPEHKKTKPLGAFKPKLSEKLNGLFRQLYPLIAVGYNADVNAFGPVIHQILYYSFTMPTSIKDQVATTMEQTFIFSMLTPEIGRYLSPKVLCSLFCHAQRTGFSTILHTAWQGGINKMYVMEDRSNATDQTGEDEGDEGEDDEVEEEEDDEVAKAAENEMGDVEEEVELRSFHDQDGLLEDDFYERMGTEQNSETMESLDDNAMEIMPDRPDEDEVMRFLADHQKWLTRSADNVCSLMGRLIEFWVTVKPISRRMPSNSHVAWSLDGQSFALTWGRIRGRIIELELLRAQLIREAQQLIAALHNIVPVLDISTFKLSKLVDSPDAGSTTLFDSPENIKVFQPYIDKVWKYLGRTDASSAGSIYNKLRKICAKEGKEFLRKLQELLEKILAHLMRTSGISPRSWQAAALQYRSYGDYNHNLWLLPHGVPLVGNPRAKQLDRLIYDAFWALAPHLGLTLIFYLGVYRPVEIEIMKALGIPTAEHLYFIFVHTHKRHQLSTYVYDGKKVNQCLEKDTMPELAYESRALRNVQQAIVDRHLARLHDDVVHSILGGGSNQQAQHSFSTHDTDYAVDQIMQATAMPLSSRDKQLAVSGAIQAWLGFTPRKLDWDRYVNYQPVEEVELNATLALDTARRLVIEHYCVADGSESVRSKCLKDLTTKRPFLLGTEGLLNGNHWVTLGDCVLIQVAASMIYGVKQPSPLSLPPLGGYSINQISQALVSILVALTEWSTGRLQVFPTLFPLAQDINDRLKELSHLLLMYKNSRPKAWFAFCLEVYRFAAENRGSSLLLRPEMCLSSSLAEYCIEAE</sequence>
<feature type="compositionally biased region" description="Basic residues" evidence="1">
    <location>
        <begin position="88"/>
        <end position="100"/>
    </location>
</feature>
<feature type="compositionally biased region" description="Acidic residues" evidence="1">
    <location>
        <begin position="252"/>
        <end position="272"/>
    </location>
</feature>
<reference evidence="2 3" key="1">
    <citation type="submission" date="2014-04" db="EMBL/GenBank/DDBJ databases">
        <authorList>
            <consortium name="DOE Joint Genome Institute"/>
            <person name="Kuo A."/>
            <person name="Tarkka M."/>
            <person name="Buscot F."/>
            <person name="Kohler A."/>
            <person name="Nagy L.G."/>
            <person name="Floudas D."/>
            <person name="Copeland A."/>
            <person name="Barry K.W."/>
            <person name="Cichocki N."/>
            <person name="Veneault-Fourrey C."/>
            <person name="LaButti K."/>
            <person name="Lindquist E.A."/>
            <person name="Lipzen A."/>
            <person name="Lundell T."/>
            <person name="Morin E."/>
            <person name="Murat C."/>
            <person name="Sun H."/>
            <person name="Tunlid A."/>
            <person name="Henrissat B."/>
            <person name="Grigoriev I.V."/>
            <person name="Hibbett D.S."/>
            <person name="Martin F."/>
            <person name="Nordberg H.P."/>
            <person name="Cantor M.N."/>
            <person name="Hua S.X."/>
        </authorList>
    </citation>
    <scope>NUCLEOTIDE SEQUENCE [LARGE SCALE GENOMIC DNA]</scope>
    <source>
        <strain evidence="2 3">F 1598</strain>
    </source>
</reference>
<protein>
    <submittedName>
        <fullName evidence="2">Uncharacterized protein</fullName>
    </submittedName>
</protein>
<reference evidence="3" key="2">
    <citation type="submission" date="2015-01" db="EMBL/GenBank/DDBJ databases">
        <title>Evolutionary Origins and Diversification of the Mycorrhizal Mutualists.</title>
        <authorList>
            <consortium name="DOE Joint Genome Institute"/>
            <consortium name="Mycorrhizal Genomics Consortium"/>
            <person name="Kohler A."/>
            <person name="Kuo A."/>
            <person name="Nagy L.G."/>
            <person name="Floudas D."/>
            <person name="Copeland A."/>
            <person name="Barry K.W."/>
            <person name="Cichocki N."/>
            <person name="Veneault-Fourrey C."/>
            <person name="LaButti K."/>
            <person name="Lindquist E.A."/>
            <person name="Lipzen A."/>
            <person name="Lundell T."/>
            <person name="Morin E."/>
            <person name="Murat C."/>
            <person name="Riley R."/>
            <person name="Ohm R."/>
            <person name="Sun H."/>
            <person name="Tunlid A."/>
            <person name="Henrissat B."/>
            <person name="Grigoriev I.V."/>
            <person name="Hibbett D.S."/>
            <person name="Martin F."/>
        </authorList>
    </citation>
    <scope>NUCLEOTIDE SEQUENCE [LARGE SCALE GENOMIC DNA]</scope>
    <source>
        <strain evidence="3">F 1598</strain>
    </source>
</reference>
<feature type="compositionally biased region" description="Basic and acidic residues" evidence="1">
    <location>
        <begin position="183"/>
        <end position="214"/>
    </location>
</feature>